<dbReference type="GO" id="GO:0003676">
    <property type="term" value="F:nucleic acid binding"/>
    <property type="evidence" value="ECO:0007669"/>
    <property type="project" value="InterPro"/>
</dbReference>
<dbReference type="AlphaFoldDB" id="V9DVQ1"/>
<evidence type="ECO:0000313" key="2">
    <source>
        <dbReference type="Proteomes" id="UP000018721"/>
    </source>
</evidence>
<dbReference type="Gene3D" id="3.30.420.10">
    <property type="entry name" value="Ribonuclease H-like superfamily/Ribonuclease H"/>
    <property type="match status" value="1"/>
</dbReference>
<protein>
    <submittedName>
        <fullName evidence="1">Uncharacterized protein</fullName>
    </submittedName>
</protein>
<dbReference type="PANTHER" id="PTHR47169">
    <property type="entry name" value="OS01G0541250 PROTEIN"/>
    <property type="match status" value="1"/>
</dbReference>
<reference evidence="1 2" key="1">
    <citation type="submission" date="2013-11" db="EMBL/GenBank/DDBJ databases">
        <title>The Genome Sequence of Phytophthora parasitica P1569.</title>
        <authorList>
            <consortium name="The Broad Institute Genomics Platform"/>
            <person name="Russ C."/>
            <person name="Tyler B."/>
            <person name="Panabieres F."/>
            <person name="Shan W."/>
            <person name="Tripathy S."/>
            <person name="Grunwald N."/>
            <person name="Machado M."/>
            <person name="Johnson C.S."/>
            <person name="Arredondo F."/>
            <person name="Hong C."/>
            <person name="Coffey M."/>
            <person name="Young S.K."/>
            <person name="Zeng Q."/>
            <person name="Gargeya S."/>
            <person name="Fitzgerald M."/>
            <person name="Abouelleil A."/>
            <person name="Alvarado L."/>
            <person name="Chapman S.B."/>
            <person name="Gainer-Dewar J."/>
            <person name="Goldberg J."/>
            <person name="Griggs A."/>
            <person name="Gujja S."/>
            <person name="Hansen M."/>
            <person name="Howarth C."/>
            <person name="Imamovic A."/>
            <person name="Ireland A."/>
            <person name="Larimer J."/>
            <person name="McCowan C."/>
            <person name="Murphy C."/>
            <person name="Pearson M."/>
            <person name="Poon T.W."/>
            <person name="Priest M."/>
            <person name="Roberts A."/>
            <person name="Saif S."/>
            <person name="Shea T."/>
            <person name="Sykes S."/>
            <person name="Wortman J."/>
            <person name="Nusbaum C."/>
            <person name="Birren B."/>
        </authorList>
    </citation>
    <scope>NUCLEOTIDE SEQUENCE [LARGE SCALE GENOMIC DNA]</scope>
    <source>
        <strain evidence="1 2">P1569</strain>
    </source>
</reference>
<name>V9DVQ1_PHYNI</name>
<dbReference type="eggNOG" id="ENOG502T0IQ">
    <property type="taxonomic scope" value="Eukaryota"/>
</dbReference>
<comment type="caution">
    <text evidence="1">The sequence shown here is derived from an EMBL/GenBank/DDBJ whole genome shotgun (WGS) entry which is preliminary data.</text>
</comment>
<dbReference type="InterPro" id="IPR036397">
    <property type="entry name" value="RNaseH_sf"/>
</dbReference>
<evidence type="ECO:0000313" key="1">
    <source>
        <dbReference type="EMBL" id="ETI30363.1"/>
    </source>
</evidence>
<organism evidence="1 2">
    <name type="scientific">Phytophthora nicotianae P1569</name>
    <dbReference type="NCBI Taxonomy" id="1317065"/>
    <lineage>
        <taxon>Eukaryota</taxon>
        <taxon>Sar</taxon>
        <taxon>Stramenopiles</taxon>
        <taxon>Oomycota</taxon>
        <taxon>Peronosporomycetes</taxon>
        <taxon>Peronosporales</taxon>
        <taxon>Peronosporaceae</taxon>
        <taxon>Phytophthora</taxon>
    </lineage>
</organism>
<accession>V9DVQ1</accession>
<dbReference type="HOGENOM" id="CLU_1334212_0_0_1"/>
<gene>
    <name evidence="1" type="ORF">F443_22516</name>
</gene>
<dbReference type="EMBL" id="ANIZ01004124">
    <property type="protein sequence ID" value="ETI30363.1"/>
    <property type="molecule type" value="Genomic_DNA"/>
</dbReference>
<proteinExistence type="predicted"/>
<keyword evidence="2" id="KW-1185">Reference proteome</keyword>
<dbReference type="Proteomes" id="UP000018721">
    <property type="component" value="Unassembled WGS sequence"/>
</dbReference>
<sequence length="206" mass="23903">MSERVAAVVTSRASQRGRKMMDRAEIRKRIYQTRVADRNNYRTVDEDRLKWCILHVTESSDRQPVYAPTYDTVHVNEKWYYVKKIGQKVYLLTGQDGTPCEDAPVLFVQSKRHILKVMFLCGIARPRGNWDGKVGTWPVVEKYVTQRRSDNSDAGVEELRPISMTREFYRRMQLEDVIPAIKAKWEWAKDEGAGRSSCKSNLGTAR</sequence>